<evidence type="ECO:0000256" key="1">
    <source>
        <dbReference type="ARBA" id="ARBA00022737"/>
    </source>
</evidence>
<evidence type="ECO:0000313" key="5">
    <source>
        <dbReference type="Proteomes" id="UP001362999"/>
    </source>
</evidence>
<feature type="domain" description="Nephrocystin 3-like N-terminal" evidence="3">
    <location>
        <begin position="125"/>
        <end position="279"/>
    </location>
</feature>
<feature type="compositionally biased region" description="Gly residues" evidence="2">
    <location>
        <begin position="46"/>
        <end position="65"/>
    </location>
</feature>
<evidence type="ECO:0000256" key="2">
    <source>
        <dbReference type="SAM" id="MobiDB-lite"/>
    </source>
</evidence>
<protein>
    <recommendedName>
        <fullName evidence="3">Nephrocystin 3-like N-terminal domain-containing protein</fullName>
    </recommendedName>
</protein>
<dbReference type="InterPro" id="IPR056884">
    <property type="entry name" value="NPHP3-like_N"/>
</dbReference>
<sequence>MHPIDHSHNPPAWAKPNQQSLPPLASNSRAISGNSSMPVNLFNITGGTGGNGGQSRYGVAGQGGRGEGPIFNNNNYYDSSPEQEKAAVLRELLKAVVPVASYDSAERYTYPLCHPNTRTGYLSSLHSWSRKNRDTSATLWMYGPAGTGKSSIARSFCQELTAKSRLGASFFFRRSDPLCGSAKGLFPTLAYQLAIHSAEFATAVAIVIRKDPSVVSKTLATQFQRLIVNPWNNTAPPRATSTVVVIDGLDECQSEYAQQEILRCILKTSVSIKFLIVSRQEPQIEVVLSGAGIDHLNITGSRTNVRKYLIAEFKRIRRTHKTMHQIHAPWPDRGVINHLVDQSSGHFIYASTVIHFVDDMDAWPVKQLEYIMTKLSSYEDLGSSFAALDNLYIQILRAVPRSYSLVLLKILSMIAFGVCNLRIHMQHFAQFLKMGNVEVSLVLRRLNSILYIEDPVPDQDKVLVILEDGLVRHKSFYDFLESPTRAAEFAVTSDVQYQLTLEVLDWCSVLHRPQLTCFDELSSFLDLNFVLGRNDSRPDSCISKTKLSTQIVHYLHHLNLDVLFASVRDVRVTCHDILSWLKREGAPESLVKKWNNYSMLADFDNHCQEQRARMYQNHGRNMFKLQVEGFGSKLLTVVQTYKVLGEDAKLVHVKELLNYSWRELQACISPLRSRSDDGSIERVELTKFFAEAWHPHCIRSLYSHETLHTLAKRSLVFSIAYNYKGSVFHLPCNWIFVLRACSSSPVLLELLTQYMKCLSFHNAHIQENIRSKNSTYIKNYYPIQAWLQAYPNPPQDLLKHFRHSGTGERDESEWKSWCESTGLGFHCREMRDVYSNEGFPIGHQLV</sequence>
<proteinExistence type="predicted"/>
<organism evidence="4 5">
    <name type="scientific">Favolaschia claudopus</name>
    <dbReference type="NCBI Taxonomy" id="2862362"/>
    <lineage>
        <taxon>Eukaryota</taxon>
        <taxon>Fungi</taxon>
        <taxon>Dikarya</taxon>
        <taxon>Basidiomycota</taxon>
        <taxon>Agaricomycotina</taxon>
        <taxon>Agaricomycetes</taxon>
        <taxon>Agaricomycetidae</taxon>
        <taxon>Agaricales</taxon>
        <taxon>Marasmiineae</taxon>
        <taxon>Mycenaceae</taxon>
        <taxon>Favolaschia</taxon>
    </lineage>
</organism>
<dbReference type="AlphaFoldDB" id="A0AAW0EF64"/>
<keyword evidence="5" id="KW-1185">Reference proteome</keyword>
<reference evidence="4 5" key="1">
    <citation type="journal article" date="2024" name="J Genomics">
        <title>Draft genome sequencing and assembly of Favolaschia claudopus CIRM-BRFM 2984 isolated from oak limbs.</title>
        <authorList>
            <person name="Navarro D."/>
            <person name="Drula E."/>
            <person name="Chaduli D."/>
            <person name="Cazenave R."/>
            <person name="Ahrendt S."/>
            <person name="Wang J."/>
            <person name="Lipzen A."/>
            <person name="Daum C."/>
            <person name="Barry K."/>
            <person name="Grigoriev I.V."/>
            <person name="Favel A."/>
            <person name="Rosso M.N."/>
            <person name="Martin F."/>
        </authorList>
    </citation>
    <scope>NUCLEOTIDE SEQUENCE [LARGE SCALE GENOMIC DNA]</scope>
    <source>
        <strain evidence="4 5">CIRM-BRFM 2984</strain>
    </source>
</reference>
<dbReference type="EMBL" id="JAWWNJ010000002">
    <property type="protein sequence ID" value="KAK7062425.1"/>
    <property type="molecule type" value="Genomic_DNA"/>
</dbReference>
<dbReference type="PANTHER" id="PTHR10039">
    <property type="entry name" value="AMELOGENIN"/>
    <property type="match status" value="1"/>
</dbReference>
<keyword evidence="1" id="KW-0677">Repeat</keyword>
<dbReference type="SUPFAM" id="SSF52540">
    <property type="entry name" value="P-loop containing nucleoside triphosphate hydrolases"/>
    <property type="match status" value="1"/>
</dbReference>
<dbReference type="InterPro" id="IPR027417">
    <property type="entry name" value="P-loop_NTPase"/>
</dbReference>
<dbReference type="Pfam" id="PF24883">
    <property type="entry name" value="NPHP3_N"/>
    <property type="match status" value="1"/>
</dbReference>
<feature type="region of interest" description="Disordered" evidence="2">
    <location>
        <begin position="1"/>
        <end position="32"/>
    </location>
</feature>
<dbReference type="Gene3D" id="3.40.50.300">
    <property type="entry name" value="P-loop containing nucleotide triphosphate hydrolases"/>
    <property type="match status" value="1"/>
</dbReference>
<comment type="caution">
    <text evidence="4">The sequence shown here is derived from an EMBL/GenBank/DDBJ whole genome shotgun (WGS) entry which is preliminary data.</text>
</comment>
<name>A0AAW0EF64_9AGAR</name>
<feature type="region of interest" description="Disordered" evidence="2">
    <location>
        <begin position="45"/>
        <end position="65"/>
    </location>
</feature>
<dbReference type="PANTHER" id="PTHR10039:SF14">
    <property type="entry name" value="NACHT DOMAIN-CONTAINING PROTEIN"/>
    <property type="match status" value="1"/>
</dbReference>
<feature type="compositionally biased region" description="Polar residues" evidence="2">
    <location>
        <begin position="16"/>
        <end position="32"/>
    </location>
</feature>
<evidence type="ECO:0000259" key="3">
    <source>
        <dbReference type="Pfam" id="PF24883"/>
    </source>
</evidence>
<accession>A0AAW0EF64</accession>
<gene>
    <name evidence="4" type="ORF">R3P38DRAFT_2835191</name>
</gene>
<dbReference type="Proteomes" id="UP001362999">
    <property type="component" value="Unassembled WGS sequence"/>
</dbReference>
<evidence type="ECO:0000313" key="4">
    <source>
        <dbReference type="EMBL" id="KAK7062425.1"/>
    </source>
</evidence>